<evidence type="ECO:0000256" key="2">
    <source>
        <dbReference type="ARBA" id="ARBA00023002"/>
    </source>
</evidence>
<dbReference type="NCBIfam" id="TIGR04316">
    <property type="entry name" value="dhbA_paeA"/>
    <property type="match status" value="1"/>
</dbReference>
<dbReference type="Pfam" id="PF00106">
    <property type="entry name" value="adh_short"/>
    <property type="match status" value="1"/>
</dbReference>
<dbReference type="Proteomes" id="UP001144280">
    <property type="component" value="Unassembled WGS sequence"/>
</dbReference>
<dbReference type="InterPro" id="IPR020904">
    <property type="entry name" value="Sc_DH/Rdtase_CS"/>
</dbReference>
<name>A0ABQ5QZI9_9ACTN</name>
<keyword evidence="2" id="KW-0560">Oxidoreductase</keyword>
<dbReference type="PRINTS" id="PR01397">
    <property type="entry name" value="DHBDHDRGNASE"/>
</dbReference>
<dbReference type="InterPro" id="IPR057326">
    <property type="entry name" value="KR_dom"/>
</dbReference>
<evidence type="ECO:0000313" key="7">
    <source>
        <dbReference type="Proteomes" id="UP001144280"/>
    </source>
</evidence>
<dbReference type="NCBIfam" id="NF006074">
    <property type="entry name" value="PRK08220.1"/>
    <property type="match status" value="1"/>
</dbReference>
<dbReference type="PROSITE" id="PS00061">
    <property type="entry name" value="ADH_SHORT"/>
    <property type="match status" value="1"/>
</dbReference>
<dbReference type="InterPro" id="IPR036291">
    <property type="entry name" value="NAD(P)-bd_dom_sf"/>
</dbReference>
<dbReference type="Gene3D" id="3.40.50.720">
    <property type="entry name" value="NAD(P)-binding Rossmann-like Domain"/>
    <property type="match status" value="1"/>
</dbReference>
<dbReference type="InterPro" id="IPR003560">
    <property type="entry name" value="DHB_DH"/>
</dbReference>
<gene>
    <name evidence="6" type="primary">dhbA</name>
    <name evidence="6" type="ORF">Pa4123_52470</name>
</gene>
<dbReference type="SUPFAM" id="SSF51735">
    <property type="entry name" value="NAD(P)-binding Rossmann-fold domains"/>
    <property type="match status" value="1"/>
</dbReference>
<dbReference type="InterPro" id="IPR002347">
    <property type="entry name" value="SDR_fam"/>
</dbReference>
<proteinExistence type="inferred from homology"/>
<organism evidence="6 7">
    <name type="scientific">Phytohabitans aurantiacus</name>
    <dbReference type="NCBI Taxonomy" id="3016789"/>
    <lineage>
        <taxon>Bacteria</taxon>
        <taxon>Bacillati</taxon>
        <taxon>Actinomycetota</taxon>
        <taxon>Actinomycetes</taxon>
        <taxon>Micromonosporales</taxon>
        <taxon>Micromonosporaceae</taxon>
    </lineage>
</organism>
<sequence>MGTPDEVAVVTGAAQGIGAAVARAMVRDGAAVAAVDCNGERLRETVERLGSGGRIVAYPADVSDSAEVDATVKRVEEELGPVTLLVNVAGVLRTGPVIEVSDEDWDRVFAVNLGGVFHFSRAVARRMVPRRSGRIVTVSSNATGVPRVGMAAYASSKAATSLFTKCLGLELAPYGIRCNVVSPGSTDTPMQRAYWGAVDGSAAVIAGSPAAFRVGIPLGKLATPEDVAEAVRFLASDRAGHITMQELYVDGGAALVA</sequence>
<comment type="similarity">
    <text evidence="1 4">Belongs to the short-chain dehydrogenases/reductases (SDR) family.</text>
</comment>
<protein>
    <recommendedName>
        <fullName evidence="3">2,3-dihydro-2,3-dihydroxybenzoate dehydrogenase</fullName>
        <ecNumber evidence="3">1.3.1.28</ecNumber>
    </recommendedName>
</protein>
<comment type="caution">
    <text evidence="6">The sequence shown here is derived from an EMBL/GenBank/DDBJ whole genome shotgun (WGS) entry which is preliminary data.</text>
</comment>
<evidence type="ECO:0000256" key="4">
    <source>
        <dbReference type="RuleBase" id="RU000363"/>
    </source>
</evidence>
<dbReference type="RefSeq" id="WP_281899987.1">
    <property type="nucleotide sequence ID" value="NZ_BSDI01000029.1"/>
</dbReference>
<dbReference type="EC" id="1.3.1.28" evidence="3"/>
<evidence type="ECO:0000313" key="6">
    <source>
        <dbReference type="EMBL" id="GLH99971.1"/>
    </source>
</evidence>
<evidence type="ECO:0000259" key="5">
    <source>
        <dbReference type="SMART" id="SM00822"/>
    </source>
</evidence>
<feature type="domain" description="Ketoreductase" evidence="5">
    <location>
        <begin position="6"/>
        <end position="175"/>
    </location>
</feature>
<dbReference type="SMART" id="SM00822">
    <property type="entry name" value="PKS_KR"/>
    <property type="match status" value="1"/>
</dbReference>
<keyword evidence="7" id="KW-1185">Reference proteome</keyword>
<reference evidence="6" key="1">
    <citation type="submission" date="2022-12" db="EMBL/GenBank/DDBJ databases">
        <title>New Phytohabitans aurantiacus sp. RD004123 nov., an actinomycete isolated from soil.</title>
        <authorList>
            <person name="Triningsih D.W."/>
            <person name="Harunari E."/>
            <person name="Igarashi Y."/>
        </authorList>
    </citation>
    <scope>NUCLEOTIDE SEQUENCE</scope>
    <source>
        <strain evidence="6">RD004123</strain>
    </source>
</reference>
<dbReference type="PANTHER" id="PTHR42760">
    <property type="entry name" value="SHORT-CHAIN DEHYDROGENASES/REDUCTASES FAMILY MEMBER"/>
    <property type="match status" value="1"/>
</dbReference>
<dbReference type="EMBL" id="BSDI01000029">
    <property type="protein sequence ID" value="GLH99971.1"/>
    <property type="molecule type" value="Genomic_DNA"/>
</dbReference>
<dbReference type="PANTHER" id="PTHR42760:SF115">
    <property type="entry name" value="3-OXOACYL-[ACYL-CARRIER-PROTEIN] REDUCTASE FABG"/>
    <property type="match status" value="1"/>
</dbReference>
<evidence type="ECO:0000256" key="3">
    <source>
        <dbReference type="NCBIfam" id="TIGR04316"/>
    </source>
</evidence>
<accession>A0ABQ5QZI9</accession>
<dbReference type="PRINTS" id="PR00080">
    <property type="entry name" value="SDRFAMILY"/>
</dbReference>
<evidence type="ECO:0000256" key="1">
    <source>
        <dbReference type="ARBA" id="ARBA00006484"/>
    </source>
</evidence>